<evidence type="ECO:0000256" key="1">
    <source>
        <dbReference type="SAM" id="MobiDB-lite"/>
    </source>
</evidence>
<accession>A0AAN9CBD9</accession>
<proteinExistence type="predicted"/>
<keyword evidence="3" id="KW-1185">Reference proteome</keyword>
<evidence type="ECO:0000313" key="2">
    <source>
        <dbReference type="EMBL" id="KAK7129822.1"/>
    </source>
</evidence>
<sequence>MPPVQPYQPRTIPAGLEPATSEPVRQRSYL</sequence>
<feature type="region of interest" description="Disordered" evidence="1">
    <location>
        <begin position="1"/>
        <end position="30"/>
    </location>
</feature>
<evidence type="ECO:0000313" key="3">
    <source>
        <dbReference type="Proteomes" id="UP001364617"/>
    </source>
</evidence>
<protein>
    <submittedName>
        <fullName evidence="2">Uncharacterized protein</fullName>
    </submittedName>
</protein>
<name>A0AAN9CBD9_9TELE</name>
<comment type="caution">
    <text evidence="2">The sequence shown here is derived from an EMBL/GenBank/DDBJ whole genome shotgun (WGS) entry which is preliminary data.</text>
</comment>
<gene>
    <name evidence="2" type="ORF">R3I93_019459</name>
</gene>
<dbReference type="EMBL" id="JAYKXH010000021">
    <property type="protein sequence ID" value="KAK7129822.1"/>
    <property type="molecule type" value="Genomic_DNA"/>
</dbReference>
<dbReference type="Proteomes" id="UP001364617">
    <property type="component" value="Unassembled WGS sequence"/>
</dbReference>
<dbReference type="AlphaFoldDB" id="A0AAN9CBD9"/>
<organism evidence="2 3">
    <name type="scientific">Phoxinus phoxinus</name>
    <name type="common">Eurasian minnow</name>
    <dbReference type="NCBI Taxonomy" id="58324"/>
    <lineage>
        <taxon>Eukaryota</taxon>
        <taxon>Metazoa</taxon>
        <taxon>Chordata</taxon>
        <taxon>Craniata</taxon>
        <taxon>Vertebrata</taxon>
        <taxon>Euteleostomi</taxon>
        <taxon>Actinopterygii</taxon>
        <taxon>Neopterygii</taxon>
        <taxon>Teleostei</taxon>
        <taxon>Ostariophysi</taxon>
        <taxon>Cypriniformes</taxon>
        <taxon>Leuciscidae</taxon>
        <taxon>Phoxininae</taxon>
        <taxon>Phoxinus</taxon>
    </lineage>
</organism>
<reference evidence="2 3" key="1">
    <citation type="submission" date="2024-02" db="EMBL/GenBank/DDBJ databases">
        <title>Chromosome-level genome assembly of the Eurasian Minnow (Phoxinus phoxinus).</title>
        <authorList>
            <person name="Oriowo T.O."/>
            <person name="Martin S."/>
            <person name="Stange M."/>
            <person name="Chrysostomakis Y."/>
            <person name="Brown T."/>
            <person name="Winkler S."/>
            <person name="Kukowka S."/>
            <person name="Myers E.W."/>
            <person name="Bohne A."/>
        </authorList>
    </citation>
    <scope>NUCLEOTIDE SEQUENCE [LARGE SCALE GENOMIC DNA]</scope>
    <source>
        <strain evidence="2">ZFMK-TIS-60720</strain>
        <tissue evidence="2">Whole Organism</tissue>
    </source>
</reference>